<evidence type="ECO:0000313" key="4">
    <source>
        <dbReference type="Proteomes" id="UP000186547"/>
    </source>
</evidence>
<organism evidence="3 4">
    <name type="scientific">Natronobacterium lacisalsi AJ5</name>
    <dbReference type="NCBI Taxonomy" id="358396"/>
    <lineage>
        <taxon>Archaea</taxon>
        <taxon>Methanobacteriati</taxon>
        <taxon>Methanobacteriota</taxon>
        <taxon>Stenosarchaea group</taxon>
        <taxon>Halobacteria</taxon>
        <taxon>Halobacteriales</taxon>
        <taxon>Natrialbaceae</taxon>
        <taxon>Natronobacterium</taxon>
    </lineage>
</organism>
<name>A0A1P8LUX7_NATLA</name>
<protein>
    <recommendedName>
        <fullName evidence="2">NAD(P)-binding domain-containing protein</fullName>
    </recommendedName>
</protein>
<feature type="region of interest" description="Disordered" evidence="1">
    <location>
        <begin position="78"/>
        <end position="118"/>
    </location>
</feature>
<dbReference type="EMBL" id="CP019285">
    <property type="protein sequence ID" value="APW99568.1"/>
    <property type="molecule type" value="Genomic_DNA"/>
</dbReference>
<dbReference type="AlphaFoldDB" id="A0A1P8LUX7"/>
<feature type="compositionally biased region" description="Basic and acidic residues" evidence="1">
    <location>
        <begin position="100"/>
        <end position="118"/>
    </location>
</feature>
<proteinExistence type="predicted"/>
<dbReference type="Pfam" id="PF13460">
    <property type="entry name" value="NAD_binding_10"/>
    <property type="match status" value="1"/>
</dbReference>
<dbReference type="InterPro" id="IPR036291">
    <property type="entry name" value="NAD(P)-bd_dom_sf"/>
</dbReference>
<gene>
    <name evidence="3" type="ORF">CHINAEXTREME_18115</name>
</gene>
<accession>A0A1P8LUX7</accession>
<feature type="domain" description="NAD(P)-binding" evidence="2">
    <location>
        <begin position="9"/>
        <end position="61"/>
    </location>
</feature>
<dbReference type="Gene3D" id="3.40.50.720">
    <property type="entry name" value="NAD(P)-binding Rossmann-like Domain"/>
    <property type="match status" value="1"/>
</dbReference>
<dbReference type="PANTHER" id="PTHR15020:SF50">
    <property type="entry name" value="UPF0659 PROTEIN YMR090W"/>
    <property type="match status" value="1"/>
</dbReference>
<reference evidence="3 4" key="1">
    <citation type="journal article" date="2011" name="J. Bacteriol.">
        <title>Genome sequence of Halobiforma lacisalsi AJ5, an extremely halophilic archaeon which harbors a bop gene.</title>
        <authorList>
            <person name="Jiang X."/>
            <person name="Wang S."/>
            <person name="Cheng H."/>
            <person name="Huo Y."/>
            <person name="Zhang X."/>
            <person name="Zhu X."/>
            <person name="Han X."/>
            <person name="Ni P."/>
            <person name="Wu M."/>
        </authorList>
    </citation>
    <scope>NUCLEOTIDE SEQUENCE [LARGE SCALE GENOMIC DNA]</scope>
    <source>
        <strain evidence="3 4">AJ5</strain>
    </source>
</reference>
<feature type="compositionally biased region" description="Polar residues" evidence="1">
    <location>
        <begin position="78"/>
        <end position="98"/>
    </location>
</feature>
<sequence length="118" mass="12591">MTRTVLVTGATGTVGRHVVGALADRPDDVRVGVRDPEAAQSTLPDAATADVVEFDFEKPETWGPTLPTRCSGLRFSCKTSSKCTGPTSSNTTRYSSPPATEKRVSSTHGTSEKSRRSY</sequence>
<dbReference type="InterPro" id="IPR016040">
    <property type="entry name" value="NAD(P)-bd_dom"/>
</dbReference>
<evidence type="ECO:0000313" key="3">
    <source>
        <dbReference type="EMBL" id="APW99568.1"/>
    </source>
</evidence>
<dbReference type="PANTHER" id="PTHR15020">
    <property type="entry name" value="FLAVIN REDUCTASE-RELATED"/>
    <property type="match status" value="1"/>
</dbReference>
<dbReference type="Proteomes" id="UP000186547">
    <property type="component" value="Chromosome"/>
</dbReference>
<evidence type="ECO:0000256" key="1">
    <source>
        <dbReference type="SAM" id="MobiDB-lite"/>
    </source>
</evidence>
<evidence type="ECO:0000259" key="2">
    <source>
        <dbReference type="Pfam" id="PF13460"/>
    </source>
</evidence>
<dbReference type="SUPFAM" id="SSF51735">
    <property type="entry name" value="NAD(P)-binding Rossmann-fold domains"/>
    <property type="match status" value="1"/>
</dbReference>
<dbReference type="KEGG" id="hlc:CHINAEXTREME18115"/>